<reference evidence="1" key="1">
    <citation type="journal article" date="2023" name="Mol. Phylogenet. Evol.">
        <title>Genome-scale phylogeny and comparative genomics of the fungal order Sordariales.</title>
        <authorList>
            <person name="Hensen N."/>
            <person name="Bonometti L."/>
            <person name="Westerberg I."/>
            <person name="Brannstrom I.O."/>
            <person name="Guillou S."/>
            <person name="Cros-Aarteil S."/>
            <person name="Calhoun S."/>
            <person name="Haridas S."/>
            <person name="Kuo A."/>
            <person name="Mondo S."/>
            <person name="Pangilinan J."/>
            <person name="Riley R."/>
            <person name="LaButti K."/>
            <person name="Andreopoulos B."/>
            <person name="Lipzen A."/>
            <person name="Chen C."/>
            <person name="Yan M."/>
            <person name="Daum C."/>
            <person name="Ng V."/>
            <person name="Clum A."/>
            <person name="Steindorff A."/>
            <person name="Ohm R.A."/>
            <person name="Martin F."/>
            <person name="Silar P."/>
            <person name="Natvig D.O."/>
            <person name="Lalanne C."/>
            <person name="Gautier V."/>
            <person name="Ament-Velasquez S.L."/>
            <person name="Kruys A."/>
            <person name="Hutchinson M.I."/>
            <person name="Powell A.J."/>
            <person name="Barry K."/>
            <person name="Miller A.N."/>
            <person name="Grigoriev I.V."/>
            <person name="Debuchy R."/>
            <person name="Gladieux P."/>
            <person name="Hiltunen Thoren M."/>
            <person name="Johannesson H."/>
        </authorList>
    </citation>
    <scope>NUCLEOTIDE SEQUENCE</scope>
    <source>
        <strain evidence="1">CBS 103.79</strain>
    </source>
</reference>
<comment type="caution">
    <text evidence="1">The sequence shown here is derived from an EMBL/GenBank/DDBJ whole genome shotgun (WGS) entry which is preliminary data.</text>
</comment>
<reference evidence="1" key="2">
    <citation type="submission" date="2023-05" db="EMBL/GenBank/DDBJ databases">
        <authorList>
            <consortium name="Lawrence Berkeley National Laboratory"/>
            <person name="Steindorff A."/>
            <person name="Hensen N."/>
            <person name="Bonometti L."/>
            <person name="Westerberg I."/>
            <person name="Brannstrom I.O."/>
            <person name="Guillou S."/>
            <person name="Cros-Aarteil S."/>
            <person name="Calhoun S."/>
            <person name="Haridas S."/>
            <person name="Kuo A."/>
            <person name="Mondo S."/>
            <person name="Pangilinan J."/>
            <person name="Riley R."/>
            <person name="Labutti K."/>
            <person name="Andreopoulos B."/>
            <person name="Lipzen A."/>
            <person name="Chen C."/>
            <person name="Yanf M."/>
            <person name="Daum C."/>
            <person name="Ng V."/>
            <person name="Clum A."/>
            <person name="Ohm R."/>
            <person name="Martin F."/>
            <person name="Silar P."/>
            <person name="Natvig D."/>
            <person name="Lalanne C."/>
            <person name="Gautier V."/>
            <person name="Ament-Velasquez S.L."/>
            <person name="Kruys A."/>
            <person name="Hutchinson M.I."/>
            <person name="Powell A.J."/>
            <person name="Barry K."/>
            <person name="Miller A.N."/>
            <person name="Grigoriev I.V."/>
            <person name="Debuchy R."/>
            <person name="Gladieux P."/>
            <person name="Thoren M.H."/>
            <person name="Johannesson H."/>
        </authorList>
    </citation>
    <scope>NUCLEOTIDE SEQUENCE</scope>
    <source>
        <strain evidence="1">CBS 103.79</strain>
    </source>
</reference>
<accession>A0AAN6RPG8</accession>
<sequence length="284" mass="30911">MALPHGASTAALLRTVLVKVSPAPISLSERRAILHVVKKHAKVDVFKKLYDPSHFISILATPQMATSLKTFLVKITPSPSHAHKTTLRASPLHGRWPAPQQQALFDECSVARAALRRVVPGDMAFAGLTDWEGCGQLRAEEDGPAVVLGSRRSFVERRRRGKGRVWEGSDGHNPNRWLRLEWPSQAETDGKPLIGDREVALPPTCPPAPSTCVAFHDEATDYGRLAQESTEKAGVGPATARQPVACFYPIAGEGVAWRYGARGLALRRGDAVAVHEDAFVVRVM</sequence>
<evidence type="ECO:0000313" key="1">
    <source>
        <dbReference type="EMBL" id="KAK3897381.1"/>
    </source>
</evidence>
<keyword evidence="2" id="KW-1185">Reference proteome</keyword>
<gene>
    <name evidence="1" type="ORF">C8A05DRAFT_39069</name>
</gene>
<name>A0AAN6RPG8_9PEZI</name>
<proteinExistence type="predicted"/>
<organism evidence="1 2">
    <name type="scientific">Staphylotrichum tortipilum</name>
    <dbReference type="NCBI Taxonomy" id="2831512"/>
    <lineage>
        <taxon>Eukaryota</taxon>
        <taxon>Fungi</taxon>
        <taxon>Dikarya</taxon>
        <taxon>Ascomycota</taxon>
        <taxon>Pezizomycotina</taxon>
        <taxon>Sordariomycetes</taxon>
        <taxon>Sordariomycetidae</taxon>
        <taxon>Sordariales</taxon>
        <taxon>Chaetomiaceae</taxon>
        <taxon>Staphylotrichum</taxon>
    </lineage>
</organism>
<dbReference type="AlphaFoldDB" id="A0AAN6RPG8"/>
<dbReference type="Proteomes" id="UP001303889">
    <property type="component" value="Unassembled WGS sequence"/>
</dbReference>
<dbReference type="EMBL" id="MU856181">
    <property type="protein sequence ID" value="KAK3897381.1"/>
    <property type="molecule type" value="Genomic_DNA"/>
</dbReference>
<protein>
    <submittedName>
        <fullName evidence="1">Uncharacterized protein</fullName>
    </submittedName>
</protein>
<evidence type="ECO:0000313" key="2">
    <source>
        <dbReference type="Proteomes" id="UP001303889"/>
    </source>
</evidence>